<dbReference type="OrthoDB" id="1853834at2"/>
<dbReference type="InterPro" id="IPR006520">
    <property type="entry name" value="Dit_BPSPP_N"/>
</dbReference>
<reference evidence="1 2" key="1">
    <citation type="submission" date="2017-06" db="EMBL/GenBank/DDBJ databases">
        <authorList>
            <consortium name="Pathogen Informatics"/>
        </authorList>
    </citation>
    <scope>NUCLEOTIDE SEQUENCE [LARGE SCALE GENOMIC DNA]</scope>
    <source>
        <strain evidence="1 2">NCTC11291</strain>
    </source>
</reference>
<evidence type="ECO:0000313" key="1">
    <source>
        <dbReference type="EMBL" id="SNV39946.1"/>
    </source>
</evidence>
<sequence>MSTAYFIFNGQKSTDFDLAITTDIKYKSTSYDVETIEIEGRDGVLLKDKHRLKPVEQEIPMKIKTRGNVHKIAHNVSEWLNVKGWQRLEFSWDSEHYYLATFAEGFDVEEVLEVFGNLKATFLLHPIKFRKDGEKQVNLTSGMVLTNLGNYPSKPIFNIAGNGDGTISVNGRTLSLKNVQGSLIVDAEKNMVYYGQSSAWDKIVRTATHSMPFFDVGKNIISWTGNFTITCQPNWGVKI</sequence>
<protein>
    <submittedName>
        <fullName evidence="1">Phage protein</fullName>
    </submittedName>
</protein>
<dbReference type="RefSeq" id="WP_095122528.1">
    <property type="nucleotide sequence ID" value="NZ_LT906454.1"/>
</dbReference>
<dbReference type="KEGG" id="saco:SAME_01065"/>
<name>A0A239X0J9_STRAI</name>
<dbReference type="NCBIfam" id="TIGR01633">
    <property type="entry name" value="phi3626_gp14_N"/>
    <property type="match status" value="1"/>
</dbReference>
<evidence type="ECO:0000313" key="2">
    <source>
        <dbReference type="Proteomes" id="UP000215144"/>
    </source>
</evidence>
<gene>
    <name evidence="1" type="ORF">SAMEA4504048_01065</name>
</gene>
<accession>A0A239X0J9</accession>
<dbReference type="Proteomes" id="UP000215144">
    <property type="component" value="Chromosome 1"/>
</dbReference>
<proteinExistence type="predicted"/>
<dbReference type="Gene3D" id="2.40.30.200">
    <property type="match status" value="1"/>
</dbReference>
<dbReference type="AlphaFoldDB" id="A0A239X0J9"/>
<dbReference type="EMBL" id="LT906454">
    <property type="protein sequence ID" value="SNV39946.1"/>
    <property type="molecule type" value="Genomic_DNA"/>
</dbReference>
<organism evidence="1 2">
    <name type="scientific">Streptococcus acidominimus</name>
    <dbReference type="NCBI Taxonomy" id="1326"/>
    <lineage>
        <taxon>Bacteria</taxon>
        <taxon>Bacillati</taxon>
        <taxon>Bacillota</taxon>
        <taxon>Bacilli</taxon>
        <taxon>Lactobacillales</taxon>
        <taxon>Streptococcaceae</taxon>
        <taxon>Streptococcus</taxon>
    </lineage>
</organism>